<dbReference type="Proteomes" id="UP000178631">
    <property type="component" value="Unassembled WGS sequence"/>
</dbReference>
<dbReference type="EMBL" id="MEUP01000033">
    <property type="protein sequence ID" value="OGC46474.1"/>
    <property type="molecule type" value="Genomic_DNA"/>
</dbReference>
<sequence length="114" mass="13672">MESLKDLLLKLTEKEKDSKVQKELFNTEEFSKKKVILNDKHKYISKEYQYYGLQLAGKLGDSKRATMYIKWAKEKPRVILEQAYSFAIDYPNAKDRSRLFMWKVRELEKGEKKE</sequence>
<accession>A0A1F4UNE4</accession>
<protein>
    <submittedName>
        <fullName evidence="1">Uncharacterized protein</fullName>
    </submittedName>
</protein>
<comment type="caution">
    <text evidence="1">The sequence shown here is derived from an EMBL/GenBank/DDBJ whole genome shotgun (WGS) entry which is preliminary data.</text>
</comment>
<name>A0A1F4UNE4_9BACT</name>
<evidence type="ECO:0000313" key="2">
    <source>
        <dbReference type="Proteomes" id="UP000178631"/>
    </source>
</evidence>
<gene>
    <name evidence="1" type="ORF">A3J98_01850</name>
</gene>
<evidence type="ECO:0000313" key="1">
    <source>
        <dbReference type="EMBL" id="OGC46474.1"/>
    </source>
</evidence>
<proteinExistence type="predicted"/>
<dbReference type="AlphaFoldDB" id="A0A1F4UNE4"/>
<reference evidence="1 2" key="1">
    <citation type="journal article" date="2016" name="Nat. Commun.">
        <title>Thousands of microbial genomes shed light on interconnected biogeochemical processes in an aquifer system.</title>
        <authorList>
            <person name="Anantharaman K."/>
            <person name="Brown C.T."/>
            <person name="Hug L.A."/>
            <person name="Sharon I."/>
            <person name="Castelle C.J."/>
            <person name="Probst A.J."/>
            <person name="Thomas B.C."/>
            <person name="Singh A."/>
            <person name="Wilkins M.J."/>
            <person name="Karaoz U."/>
            <person name="Brodie E.L."/>
            <person name="Williams K.H."/>
            <person name="Hubbard S.S."/>
            <person name="Banfield J.F."/>
        </authorList>
    </citation>
    <scope>NUCLEOTIDE SEQUENCE [LARGE SCALE GENOMIC DNA]</scope>
</reference>
<organism evidence="1 2">
    <name type="scientific">candidate division WS6 bacterium RIFOXYC1_FULL_33_10</name>
    <dbReference type="NCBI Taxonomy" id="1802606"/>
    <lineage>
        <taxon>Bacteria</taxon>
        <taxon>Candidatus Dojkabacteria</taxon>
    </lineage>
</organism>